<sequence>MAFHDHIRFMLIISFLSFMNTLHVDSIRKVYAEKVILSDIFLSCSPGEIVGLLGRNGSGKSTLLKIIFGVEASENRFVRIGNKVLQNFSSSSKLINYLAQDHFLPEGLKVKHLISLFLPKSKRKLLLEQEFIRPLTERKVQNLSGGQKRLVEILLLIYSEADYVLLDEPFNGVSPILRESITQILQQEKTRKGFIITDHDYRNVLKIADRTLLLENACLKEIKATEDLVRFSYIGGNSV</sequence>
<reference evidence="1 2" key="1">
    <citation type="submission" date="2016-07" db="EMBL/GenBank/DDBJ databases">
        <title>Multi-omics approach to identify versatile polysaccharide utilization systems of a marine flavobacterium Gramella flava.</title>
        <authorList>
            <person name="Tang K."/>
        </authorList>
    </citation>
    <scope>NUCLEOTIDE SEQUENCE [LARGE SCALE GENOMIC DNA]</scope>
    <source>
        <strain evidence="1 2">JLT2011</strain>
    </source>
</reference>
<dbReference type="PROSITE" id="PS00211">
    <property type="entry name" value="ABC_TRANSPORTER_1"/>
    <property type="match status" value="1"/>
</dbReference>
<dbReference type="PANTHER" id="PTHR43158:SF10">
    <property type="entry name" value="ABC TRANSPORTER ATP-BINDING PROTEIN YTRB"/>
    <property type="match status" value="1"/>
</dbReference>
<evidence type="ECO:0000313" key="1">
    <source>
        <dbReference type="EMBL" id="APU69519.1"/>
    </source>
</evidence>
<dbReference type="InterPro" id="IPR017871">
    <property type="entry name" value="ABC_transporter-like_CS"/>
</dbReference>
<keyword evidence="1" id="KW-0547">Nucleotide-binding</keyword>
<name>A0A1L7I7E0_9FLAO</name>
<dbReference type="AlphaFoldDB" id="A0A1L7I7E0"/>
<dbReference type="STRING" id="1229726.GRFL_2795"/>
<dbReference type="Proteomes" id="UP000186230">
    <property type="component" value="Chromosome"/>
</dbReference>
<accession>A0A1L7I7E0</accession>
<gene>
    <name evidence="1" type="ORF">GRFL_2795</name>
</gene>
<dbReference type="SMART" id="SM00382">
    <property type="entry name" value="AAA"/>
    <property type="match status" value="1"/>
</dbReference>
<dbReference type="InterPro" id="IPR027417">
    <property type="entry name" value="P-loop_NTPase"/>
</dbReference>
<keyword evidence="2" id="KW-1185">Reference proteome</keyword>
<dbReference type="KEGG" id="gfl:GRFL_2795"/>
<dbReference type="PROSITE" id="PS50893">
    <property type="entry name" value="ABC_TRANSPORTER_2"/>
    <property type="match status" value="1"/>
</dbReference>
<dbReference type="GO" id="GO:0016887">
    <property type="term" value="F:ATP hydrolysis activity"/>
    <property type="evidence" value="ECO:0007669"/>
    <property type="project" value="InterPro"/>
</dbReference>
<protein>
    <submittedName>
        <fullName evidence="1">ABC transporter ATP-binding protein</fullName>
    </submittedName>
</protein>
<dbReference type="SUPFAM" id="SSF52540">
    <property type="entry name" value="P-loop containing nucleoside triphosphate hydrolases"/>
    <property type="match status" value="1"/>
</dbReference>
<keyword evidence="1" id="KW-0067">ATP-binding</keyword>
<dbReference type="Pfam" id="PF00005">
    <property type="entry name" value="ABC_tran"/>
    <property type="match status" value="1"/>
</dbReference>
<evidence type="ECO:0000313" key="2">
    <source>
        <dbReference type="Proteomes" id="UP000186230"/>
    </source>
</evidence>
<organism evidence="1 2">
    <name type="scientific">Christiangramia flava JLT2011</name>
    <dbReference type="NCBI Taxonomy" id="1229726"/>
    <lineage>
        <taxon>Bacteria</taxon>
        <taxon>Pseudomonadati</taxon>
        <taxon>Bacteroidota</taxon>
        <taxon>Flavobacteriia</taxon>
        <taxon>Flavobacteriales</taxon>
        <taxon>Flavobacteriaceae</taxon>
        <taxon>Christiangramia</taxon>
    </lineage>
</organism>
<dbReference type="InterPro" id="IPR003593">
    <property type="entry name" value="AAA+_ATPase"/>
</dbReference>
<dbReference type="RefSeq" id="WP_236995801.1">
    <property type="nucleotide sequence ID" value="NZ_AMRU01000015.1"/>
</dbReference>
<dbReference type="Gene3D" id="3.40.50.300">
    <property type="entry name" value="P-loop containing nucleotide triphosphate hydrolases"/>
    <property type="match status" value="1"/>
</dbReference>
<proteinExistence type="predicted"/>
<dbReference type="GO" id="GO:0005524">
    <property type="term" value="F:ATP binding"/>
    <property type="evidence" value="ECO:0007669"/>
    <property type="project" value="UniProtKB-KW"/>
</dbReference>
<dbReference type="PANTHER" id="PTHR43158">
    <property type="entry name" value="SKFA PEPTIDE EXPORT ATP-BINDING PROTEIN SKFE"/>
    <property type="match status" value="1"/>
</dbReference>
<dbReference type="InterPro" id="IPR003439">
    <property type="entry name" value="ABC_transporter-like_ATP-bd"/>
</dbReference>
<dbReference type="EMBL" id="CP016359">
    <property type="protein sequence ID" value="APU69519.1"/>
    <property type="molecule type" value="Genomic_DNA"/>
</dbReference>